<protein>
    <submittedName>
        <fullName evidence="1">Uncharacterized protein</fullName>
    </submittedName>
</protein>
<dbReference type="AlphaFoldDB" id="G2THF5"/>
<reference evidence="1 2" key="1">
    <citation type="journal article" date="2011" name="Stand. Genomic Sci.">
        <title>Complete Genome Sequence of a thermotolerant sporogenic lactic acid bacterium, Bacillus coagulans strain 36D1.</title>
        <authorList>
            <person name="Rhee M.S."/>
            <person name="Moritz B.E."/>
            <person name="Xie G."/>
            <person name="Glavina Del Rio T."/>
            <person name="Dalin E."/>
            <person name="Tice H."/>
            <person name="Bruce D."/>
            <person name="Goodwin L."/>
            <person name="Chertkov O."/>
            <person name="Brettin T."/>
            <person name="Han C."/>
            <person name="Detter C."/>
            <person name="Pitluck S."/>
            <person name="Land M.L."/>
            <person name="Patel M."/>
            <person name="Ou M."/>
            <person name="Harbrucker R."/>
            <person name="Ingram L.O."/>
            <person name="Shanmugam K.T."/>
        </authorList>
    </citation>
    <scope>NUCLEOTIDE SEQUENCE [LARGE SCALE GENOMIC DNA]</scope>
    <source>
        <strain evidence="1 2">36D1</strain>
    </source>
</reference>
<evidence type="ECO:0000313" key="1">
    <source>
        <dbReference type="EMBL" id="AEP00294.1"/>
    </source>
</evidence>
<dbReference type="KEGG" id="bag:Bcoa_1076"/>
<proteinExistence type="predicted"/>
<name>G2THF5_HEYCO</name>
<organism evidence="1 2">
    <name type="scientific">Heyndrickxia coagulans 36D1</name>
    <dbReference type="NCBI Taxonomy" id="345219"/>
    <lineage>
        <taxon>Bacteria</taxon>
        <taxon>Bacillati</taxon>
        <taxon>Bacillota</taxon>
        <taxon>Bacilli</taxon>
        <taxon>Bacillales</taxon>
        <taxon>Bacillaceae</taxon>
        <taxon>Heyndrickxia</taxon>
    </lineage>
</organism>
<dbReference type="EMBL" id="CP003056">
    <property type="protein sequence ID" value="AEP00294.1"/>
    <property type="molecule type" value="Genomic_DNA"/>
</dbReference>
<dbReference type="HOGENOM" id="CLU_2767167_0_0_9"/>
<gene>
    <name evidence="1" type="ORF">Bcoa_1076</name>
</gene>
<evidence type="ECO:0000313" key="2">
    <source>
        <dbReference type="Proteomes" id="UP000009283"/>
    </source>
</evidence>
<accession>G2THF5</accession>
<sequence>MVNFTILTLIVYFLLTGHKNSKKELGGNMELNWGLLSCMESGNAKALKYSFVFYSKTKEFPQFVRANSH</sequence>
<dbReference type="Proteomes" id="UP000009283">
    <property type="component" value="Chromosome"/>
</dbReference>